<organism evidence="1">
    <name type="scientific">anaerobic digester metagenome</name>
    <dbReference type="NCBI Taxonomy" id="1263854"/>
    <lineage>
        <taxon>unclassified sequences</taxon>
        <taxon>metagenomes</taxon>
        <taxon>ecological metagenomes</taxon>
    </lineage>
</organism>
<evidence type="ECO:0000313" key="1">
    <source>
        <dbReference type="EMBL" id="VFU14533.1"/>
    </source>
</evidence>
<gene>
    <name evidence="1" type="ORF">SCFA_30062</name>
</gene>
<name>A0A485LZG9_9ZZZZ</name>
<proteinExistence type="predicted"/>
<dbReference type="AlphaFoldDB" id="A0A485LZG9"/>
<evidence type="ECO:0008006" key="2">
    <source>
        <dbReference type="Google" id="ProtNLM"/>
    </source>
</evidence>
<dbReference type="Pfam" id="PF11136">
    <property type="entry name" value="DUF2889"/>
    <property type="match status" value="1"/>
</dbReference>
<dbReference type="InterPro" id="IPR021312">
    <property type="entry name" value="DUF2889"/>
</dbReference>
<accession>A0A485LZG9</accession>
<protein>
    <recommendedName>
        <fullName evidence="2">DUF2889 domain-containing protein</fullName>
    </recommendedName>
</protein>
<sequence length="203" mass="22590">MRGEKKKMKRTFQRNLQAVHNRTISISTYAAGDDAVIVEGVLTDNRLVDTWSVPSGEKMEPGVIHNLAVRLFIECPSLRITDVEVDMDRVPLDECMHTRDSLKPLIGQSISPGFTRWVKQHLGGAQGCTHLNALLIAMAPAVFQGFWNARTSRRIDARRATEGMSPEYLIDTCWVWRSEGPLASELRAAVAGEGREDGPFGKD</sequence>
<dbReference type="EMBL" id="CAADRM010000092">
    <property type="protein sequence ID" value="VFU14533.1"/>
    <property type="molecule type" value="Genomic_DNA"/>
</dbReference>
<reference evidence="1" key="1">
    <citation type="submission" date="2019-03" db="EMBL/GenBank/DDBJ databases">
        <authorList>
            <person name="Hao L."/>
        </authorList>
    </citation>
    <scope>NUCLEOTIDE SEQUENCE</scope>
</reference>